<sequence length="220" mass="24242">MSTTIDQLFIGRVQPILPEGGPTGIYKAAVAGRVMLTPTGLQGDEQGDLRHHGGPHKALHHYPVEHYALLVQEWPHCAGLAGAGVLGENISTRGLTEHEVCIGDIYRIGEARVQVSQPRSPCWKIDHRLNADKASRFVEAAGITGWYYRVLTPGTIAAGDRIELEERPNPWLSLAHYWDSITAHRPDPALFRRIAEAPGLAPDKAERCRERAAWLEKNGA</sequence>
<dbReference type="PANTHER" id="PTHR30212">
    <property type="entry name" value="PROTEIN YIIM"/>
    <property type="match status" value="1"/>
</dbReference>
<protein>
    <submittedName>
        <fullName evidence="1">YiiM protein</fullName>
    </submittedName>
</protein>
<name>A0A1H5V151_9RHOO</name>
<gene>
    <name evidence="1" type="ORF">Tchl_2629</name>
</gene>
<proteinExistence type="predicted"/>
<dbReference type="Proteomes" id="UP000185739">
    <property type="component" value="Chromosome"/>
</dbReference>
<organism evidence="1 2">
    <name type="scientific">Thauera chlorobenzoica</name>
    <dbReference type="NCBI Taxonomy" id="96773"/>
    <lineage>
        <taxon>Bacteria</taxon>
        <taxon>Pseudomonadati</taxon>
        <taxon>Pseudomonadota</taxon>
        <taxon>Betaproteobacteria</taxon>
        <taxon>Rhodocyclales</taxon>
        <taxon>Zoogloeaceae</taxon>
        <taxon>Thauera</taxon>
    </lineage>
</organism>
<dbReference type="InterPro" id="IPR005302">
    <property type="entry name" value="MoCF_Sase_C"/>
</dbReference>
<accession>A0A1H5V151</accession>
<dbReference type="Pfam" id="PF03473">
    <property type="entry name" value="MOSC"/>
    <property type="match status" value="1"/>
</dbReference>
<dbReference type="STRING" id="96773.Tchl_2629"/>
<dbReference type="GO" id="GO:0003824">
    <property type="term" value="F:catalytic activity"/>
    <property type="evidence" value="ECO:0007669"/>
    <property type="project" value="InterPro"/>
</dbReference>
<dbReference type="GO" id="GO:0030170">
    <property type="term" value="F:pyridoxal phosphate binding"/>
    <property type="evidence" value="ECO:0007669"/>
    <property type="project" value="InterPro"/>
</dbReference>
<dbReference type="GO" id="GO:0030151">
    <property type="term" value="F:molybdenum ion binding"/>
    <property type="evidence" value="ECO:0007669"/>
    <property type="project" value="InterPro"/>
</dbReference>
<dbReference type="InterPro" id="IPR011037">
    <property type="entry name" value="Pyrv_Knase-like_insert_dom_sf"/>
</dbReference>
<dbReference type="AlphaFoldDB" id="A0A1H5V151"/>
<keyword evidence="2" id="KW-1185">Reference proteome</keyword>
<evidence type="ECO:0000313" key="2">
    <source>
        <dbReference type="Proteomes" id="UP000185739"/>
    </source>
</evidence>
<dbReference type="InterPro" id="IPR052353">
    <property type="entry name" value="Benzoxazolinone_Detox_Enz"/>
</dbReference>
<dbReference type="PANTHER" id="PTHR30212:SF2">
    <property type="entry name" value="PROTEIN YIIM"/>
    <property type="match status" value="1"/>
</dbReference>
<dbReference type="Gene3D" id="2.40.33.20">
    <property type="entry name" value="PK beta-barrel domain-like"/>
    <property type="match status" value="1"/>
</dbReference>
<dbReference type="EMBL" id="CP018839">
    <property type="protein sequence ID" value="APR05455.1"/>
    <property type="molecule type" value="Genomic_DNA"/>
</dbReference>
<dbReference type="PROSITE" id="PS51340">
    <property type="entry name" value="MOSC"/>
    <property type="match status" value="1"/>
</dbReference>
<dbReference type="RefSeq" id="WP_075148813.1">
    <property type="nucleotide sequence ID" value="NZ_CP018839.1"/>
</dbReference>
<dbReference type="OrthoDB" id="9796486at2"/>
<reference evidence="1 2" key="1">
    <citation type="submission" date="2016-12" db="EMBL/GenBank/DDBJ databases">
        <title>Complete genome sequence of Thauera chlorobenzoica, a Betaproteobacterium degrading haloaromatics anaerobically to CO2 and halides.</title>
        <authorList>
            <person name="Goris T."/>
            <person name="Mergelsberg M."/>
            <person name="Boll M."/>
        </authorList>
    </citation>
    <scope>NUCLEOTIDE SEQUENCE [LARGE SCALE GENOMIC DNA]</scope>
    <source>
        <strain evidence="1 2">3CB1</strain>
    </source>
</reference>
<evidence type="ECO:0000313" key="1">
    <source>
        <dbReference type="EMBL" id="APR05455.1"/>
    </source>
</evidence>
<dbReference type="KEGG" id="tcl:Tchl_2629"/>
<dbReference type="SUPFAM" id="SSF50800">
    <property type="entry name" value="PK beta-barrel domain-like"/>
    <property type="match status" value="1"/>
</dbReference>